<dbReference type="AlphaFoldDB" id="A0A6P3S5I3"/>
<feature type="compositionally biased region" description="Basic and acidic residues" evidence="1">
    <location>
        <begin position="72"/>
        <end position="81"/>
    </location>
</feature>
<keyword evidence="2" id="KW-1185">Reference proteome</keyword>
<feature type="region of interest" description="Disordered" evidence="1">
    <location>
        <begin position="1"/>
        <end position="254"/>
    </location>
</feature>
<feature type="compositionally biased region" description="Low complexity" evidence="1">
    <location>
        <begin position="1"/>
        <end position="22"/>
    </location>
</feature>
<protein>
    <submittedName>
        <fullName evidence="3">WAS/WASL-interacting protein family member 1-like</fullName>
    </submittedName>
</protein>
<evidence type="ECO:0000313" key="3">
    <source>
        <dbReference type="RefSeq" id="XP_011385502.1"/>
    </source>
</evidence>
<dbReference type="KEGG" id="pvp:105311178"/>
<name>A0A6P3S5I3_PTEVA</name>
<evidence type="ECO:0000313" key="2">
    <source>
        <dbReference type="Proteomes" id="UP000515202"/>
    </source>
</evidence>
<reference evidence="3" key="1">
    <citation type="submission" date="2025-08" db="UniProtKB">
        <authorList>
            <consortium name="RefSeq"/>
        </authorList>
    </citation>
    <scope>IDENTIFICATION</scope>
    <source>
        <tissue evidence="3">Kidney</tissue>
    </source>
</reference>
<dbReference type="Proteomes" id="UP000515202">
    <property type="component" value="Unplaced"/>
</dbReference>
<evidence type="ECO:0000256" key="1">
    <source>
        <dbReference type="SAM" id="MobiDB-lite"/>
    </source>
</evidence>
<dbReference type="GeneID" id="105311178"/>
<proteinExistence type="predicted"/>
<sequence length="254" mass="26568">MVSGSPRGPRPGAGIRAWRAARGAGGGQRPEGLGRASNVRGRGAPPLASVPCSDAYGQGRRPQKKATPTPDWHNRSRETRRGPVRGIPEGSRQRALGVRSGQGPAIVQDTKPESVTLGDSSTPPPPQAHSAKASCASPRLAGDLRARAPLRAPNLVRSRRRLLRPAPGLHRARARNLGGPLAPSAPAARPAPPAPRSRPVLQSPDRPGPPGDSAHCRLPPPAPHALRHPRSTLRRPGPAPPNPQSEILPDASLT</sequence>
<dbReference type="RefSeq" id="XP_011385502.1">
    <property type="nucleotide sequence ID" value="XM_011387200.1"/>
</dbReference>
<feature type="non-terminal residue" evidence="3">
    <location>
        <position position="254"/>
    </location>
</feature>
<gene>
    <name evidence="3" type="primary">LOC105311178</name>
</gene>
<accession>A0A6P3S5I3</accession>
<organism evidence="2 3">
    <name type="scientific">Pteropus vampyrus</name>
    <name type="common">Large flying fox</name>
    <dbReference type="NCBI Taxonomy" id="132908"/>
    <lineage>
        <taxon>Eukaryota</taxon>
        <taxon>Metazoa</taxon>
        <taxon>Chordata</taxon>
        <taxon>Craniata</taxon>
        <taxon>Vertebrata</taxon>
        <taxon>Euteleostomi</taxon>
        <taxon>Mammalia</taxon>
        <taxon>Eutheria</taxon>
        <taxon>Laurasiatheria</taxon>
        <taxon>Chiroptera</taxon>
        <taxon>Yinpterochiroptera</taxon>
        <taxon>Pteropodoidea</taxon>
        <taxon>Pteropodidae</taxon>
        <taxon>Pteropodinae</taxon>
        <taxon>Pteropus</taxon>
    </lineage>
</organism>